<gene>
    <name evidence="1" type="ORF">Salmuc_02906</name>
</gene>
<proteinExistence type="predicted"/>
<dbReference type="HOGENOM" id="CLU_674198_0_0_5"/>
<dbReference type="eggNOG" id="ENOG5033UM6">
    <property type="taxonomic scope" value="Bacteria"/>
</dbReference>
<accession>S9RQX1</accession>
<sequence length="408" mass="44785">MREAVESHGAPENRIAETWRVGFELEVVLGDLGNPRFSDFGPMDIATLEYCRTVAGVLSSATGETWTAPRKASRKTGFFVIPEYDIDPIAFPHSDQIAGVELVTPPMPLAEADDLRRHISDAIFDLDGSDNADRDAFTSDLGWHINIDPGNPNRELAADLFCVGVDEIDMLWRSRRLGRRYTGLQRHGYGPRLLRELQAPSPFMAADLNLANFLSDQAGASKRFAANFARDAYVELRHYGTPDFFGGVALAELIGEPIRAFQMDHTSAGASREHLLALFRILAGWLADNRSRLGFAPHEDSGTSLCFATLLFDNEEVGLFRWSGTATIELWGADRYQTIVGAWGQAQADLPEVFALLCLDLAELRAIEGAVAVKSAALVAAIGNLADRIEEAGLAARPAKVRGEWWAR</sequence>
<dbReference type="EMBL" id="APVH01000050">
    <property type="protein sequence ID" value="EPX76404.1"/>
    <property type="molecule type" value="Genomic_DNA"/>
</dbReference>
<evidence type="ECO:0000313" key="2">
    <source>
        <dbReference type="Proteomes" id="UP000015347"/>
    </source>
</evidence>
<evidence type="ECO:0000313" key="1">
    <source>
        <dbReference type="EMBL" id="EPX76404.1"/>
    </source>
</evidence>
<dbReference type="RefSeq" id="WP_020042567.1">
    <property type="nucleotide sequence ID" value="NZ_KE557283.1"/>
</dbReference>
<dbReference type="AlphaFoldDB" id="S9RQX1"/>
<dbReference type="OrthoDB" id="7490758at2"/>
<name>S9RQX1_9RHOB</name>
<keyword evidence="2" id="KW-1185">Reference proteome</keyword>
<organism evidence="1 2">
    <name type="scientific">Salipiger mucosus DSM 16094</name>
    <dbReference type="NCBI Taxonomy" id="1123237"/>
    <lineage>
        <taxon>Bacteria</taxon>
        <taxon>Pseudomonadati</taxon>
        <taxon>Pseudomonadota</taxon>
        <taxon>Alphaproteobacteria</taxon>
        <taxon>Rhodobacterales</taxon>
        <taxon>Roseobacteraceae</taxon>
        <taxon>Salipiger</taxon>
    </lineage>
</organism>
<comment type="caution">
    <text evidence="1">The sequence shown here is derived from an EMBL/GenBank/DDBJ whole genome shotgun (WGS) entry which is preliminary data.</text>
</comment>
<protein>
    <submittedName>
        <fullName evidence="1">Uncharacterized protein</fullName>
    </submittedName>
</protein>
<reference evidence="2" key="1">
    <citation type="journal article" date="2014" name="Stand. Genomic Sci.">
        <title>Genome sequence of the exopolysaccharide-producing Salipiger mucosus type strain (DSM 16094(T)), a moderately halophilic member of the Roseobacter clade.</title>
        <authorList>
            <person name="Riedel T."/>
            <person name="Spring S."/>
            <person name="Fiebig A."/>
            <person name="Petersen J."/>
            <person name="Kyrpides N.C."/>
            <person name="Goker M."/>
            <person name="Klenk H.P."/>
        </authorList>
    </citation>
    <scope>NUCLEOTIDE SEQUENCE [LARGE SCALE GENOMIC DNA]</scope>
    <source>
        <strain evidence="2">DSM 16094</strain>
    </source>
</reference>
<dbReference type="Proteomes" id="UP000015347">
    <property type="component" value="Unassembled WGS sequence"/>
</dbReference>